<evidence type="ECO:0000313" key="3">
    <source>
        <dbReference type="EMBL" id="BCX82655.1"/>
    </source>
</evidence>
<feature type="transmembrane region" description="Helical" evidence="1">
    <location>
        <begin position="12"/>
        <end position="31"/>
    </location>
</feature>
<reference evidence="4" key="1">
    <citation type="journal article" date="2024" name="Int. J. Syst. Evol. Microbiol.">
        <title>Methylomarinovum tepidoasis sp. nov., a moderately thermophilic methanotroph of the family Methylothermaceae isolated from a deep-sea hydrothermal field.</title>
        <authorList>
            <person name="Hirayama H."/>
            <person name="Takaki Y."/>
            <person name="Abe M."/>
            <person name="Miyazaki M."/>
            <person name="Uematsu K."/>
            <person name="Matsui Y."/>
            <person name="Takai K."/>
        </authorList>
    </citation>
    <scope>NUCLEOTIDE SEQUENCE [LARGE SCALE GENOMIC DNA]</scope>
    <source>
        <strain evidence="4">IT-9</strain>
    </source>
</reference>
<accession>A0AAU9CI34</accession>
<sequence length="151" mass="16742">MDGITLERLFEFVGNHLYLVIAFVVVTVLLIRDLVESLLRKYEVVTPLQAVLLINNEDAVVLDVREPHEWVKGHVADAVLISVGDLDKKLGELEPYRERPIIVTCQSGNRSITACGKLVAAGFPKVYLMKGGMTAWEEAGLPVVKSKQQSK</sequence>
<keyword evidence="1" id="KW-0812">Transmembrane</keyword>
<proteinExistence type="predicted"/>
<dbReference type="EMBL" id="AP024714">
    <property type="protein sequence ID" value="BCX82655.1"/>
    <property type="molecule type" value="Genomic_DNA"/>
</dbReference>
<dbReference type="Pfam" id="PF00581">
    <property type="entry name" value="Rhodanese"/>
    <property type="match status" value="1"/>
</dbReference>
<dbReference type="Proteomes" id="UP001321825">
    <property type="component" value="Chromosome"/>
</dbReference>
<keyword evidence="4" id="KW-1185">Reference proteome</keyword>
<dbReference type="SUPFAM" id="SSF52821">
    <property type="entry name" value="Rhodanese/Cell cycle control phosphatase"/>
    <property type="match status" value="1"/>
</dbReference>
<name>A0AAU9CI34_9GAMM</name>
<dbReference type="InterPro" id="IPR050229">
    <property type="entry name" value="GlpE_sulfurtransferase"/>
</dbReference>
<evidence type="ECO:0000256" key="1">
    <source>
        <dbReference type="SAM" id="Phobius"/>
    </source>
</evidence>
<dbReference type="InterPro" id="IPR001763">
    <property type="entry name" value="Rhodanese-like_dom"/>
</dbReference>
<dbReference type="AlphaFoldDB" id="A0AAU9CI34"/>
<keyword evidence="1" id="KW-1133">Transmembrane helix</keyword>
<dbReference type="KEGG" id="mcau:MIT9_P2241"/>
<organism evidence="3 4">
    <name type="scientific">Methylomarinovum caldicuralii</name>
    <dbReference type="NCBI Taxonomy" id="438856"/>
    <lineage>
        <taxon>Bacteria</taxon>
        <taxon>Pseudomonadati</taxon>
        <taxon>Pseudomonadota</taxon>
        <taxon>Gammaproteobacteria</taxon>
        <taxon>Methylococcales</taxon>
        <taxon>Methylothermaceae</taxon>
        <taxon>Methylomarinovum</taxon>
    </lineage>
</organism>
<dbReference type="PANTHER" id="PTHR43031:SF18">
    <property type="entry name" value="RHODANESE-RELATED SULFURTRANSFERASES"/>
    <property type="match status" value="1"/>
</dbReference>
<dbReference type="InterPro" id="IPR036873">
    <property type="entry name" value="Rhodanese-like_dom_sf"/>
</dbReference>
<protein>
    <recommendedName>
        <fullName evidence="2">Rhodanese domain-containing protein</fullName>
    </recommendedName>
</protein>
<evidence type="ECO:0000259" key="2">
    <source>
        <dbReference type="PROSITE" id="PS50206"/>
    </source>
</evidence>
<dbReference type="SMART" id="SM00450">
    <property type="entry name" value="RHOD"/>
    <property type="match status" value="1"/>
</dbReference>
<dbReference type="RefSeq" id="WP_317705046.1">
    <property type="nucleotide sequence ID" value="NZ_AP024714.1"/>
</dbReference>
<dbReference type="PROSITE" id="PS50206">
    <property type="entry name" value="RHODANESE_3"/>
    <property type="match status" value="1"/>
</dbReference>
<dbReference type="Gene3D" id="3.40.250.10">
    <property type="entry name" value="Rhodanese-like domain"/>
    <property type="match status" value="1"/>
</dbReference>
<evidence type="ECO:0000313" key="4">
    <source>
        <dbReference type="Proteomes" id="UP001321825"/>
    </source>
</evidence>
<gene>
    <name evidence="3" type="ORF">MIT9_P2241</name>
</gene>
<dbReference type="CDD" id="cd00158">
    <property type="entry name" value="RHOD"/>
    <property type="match status" value="1"/>
</dbReference>
<feature type="domain" description="Rhodanese" evidence="2">
    <location>
        <begin position="55"/>
        <end position="145"/>
    </location>
</feature>
<keyword evidence="1" id="KW-0472">Membrane</keyword>
<dbReference type="PANTHER" id="PTHR43031">
    <property type="entry name" value="FAD-DEPENDENT OXIDOREDUCTASE"/>
    <property type="match status" value="1"/>
</dbReference>